<organism evidence="1 2">
    <name type="scientific">Pseudocercospora fuligena</name>
    <dbReference type="NCBI Taxonomy" id="685502"/>
    <lineage>
        <taxon>Eukaryota</taxon>
        <taxon>Fungi</taxon>
        <taxon>Dikarya</taxon>
        <taxon>Ascomycota</taxon>
        <taxon>Pezizomycotina</taxon>
        <taxon>Dothideomycetes</taxon>
        <taxon>Dothideomycetidae</taxon>
        <taxon>Mycosphaerellales</taxon>
        <taxon>Mycosphaerellaceae</taxon>
        <taxon>Pseudocercospora</taxon>
    </lineage>
</organism>
<dbReference type="AlphaFoldDB" id="A0A8H6VNZ9"/>
<reference evidence="1" key="1">
    <citation type="submission" date="2020-04" db="EMBL/GenBank/DDBJ databases">
        <title>Draft genome resource of the tomato pathogen Pseudocercospora fuligena.</title>
        <authorList>
            <person name="Zaccaron A."/>
        </authorList>
    </citation>
    <scope>NUCLEOTIDE SEQUENCE</scope>
    <source>
        <strain evidence="1">PF001</strain>
    </source>
</reference>
<proteinExistence type="predicted"/>
<dbReference type="EMBL" id="JABCIY010000077">
    <property type="protein sequence ID" value="KAF7193640.1"/>
    <property type="molecule type" value="Genomic_DNA"/>
</dbReference>
<protein>
    <submittedName>
        <fullName evidence="1">Uncharacterized protein</fullName>
    </submittedName>
</protein>
<evidence type="ECO:0000313" key="1">
    <source>
        <dbReference type="EMBL" id="KAF7193640.1"/>
    </source>
</evidence>
<name>A0A8H6VNZ9_9PEZI</name>
<keyword evidence="2" id="KW-1185">Reference proteome</keyword>
<gene>
    <name evidence="1" type="ORF">HII31_04986</name>
</gene>
<evidence type="ECO:0000313" key="2">
    <source>
        <dbReference type="Proteomes" id="UP000660729"/>
    </source>
</evidence>
<sequence length="89" mass="9938">MSIASPTVVAFQNFNLNLNASTPILPDSKTLTHRMNHYSTTKMRKLGPMLGAIIKNVKPSLRLKVGQSVRRDVVGARDVREDSVYRGRD</sequence>
<dbReference type="Proteomes" id="UP000660729">
    <property type="component" value="Unassembled WGS sequence"/>
</dbReference>
<comment type="caution">
    <text evidence="1">The sequence shown here is derived from an EMBL/GenBank/DDBJ whole genome shotgun (WGS) entry which is preliminary data.</text>
</comment>
<accession>A0A8H6VNZ9</accession>